<name>A0A4D4J7M1_9PSEU</name>
<reference evidence="4" key="1">
    <citation type="submission" date="2019-04" db="EMBL/GenBank/DDBJ databases">
        <title>Draft genome sequence of Pseudonocardiaceae bacterium SL3-2-4.</title>
        <authorList>
            <person name="Ningsih F."/>
            <person name="Yokota A."/>
            <person name="Sakai Y."/>
            <person name="Nanatani K."/>
            <person name="Yabe S."/>
            <person name="Oetari A."/>
            <person name="Sjamsuridzal W."/>
        </authorList>
    </citation>
    <scope>NUCLEOTIDE SEQUENCE [LARGE SCALE GENOMIC DNA]</scope>
    <source>
        <strain evidence="4">SL3-2-4</strain>
    </source>
</reference>
<dbReference type="Pfam" id="PF06897">
    <property type="entry name" value="DUF1269"/>
    <property type="match status" value="1"/>
</dbReference>
<feature type="compositionally biased region" description="Low complexity" evidence="1">
    <location>
        <begin position="172"/>
        <end position="183"/>
    </location>
</feature>
<protein>
    <submittedName>
        <fullName evidence="3">Membrane protein</fullName>
    </submittedName>
</protein>
<keyword evidence="4" id="KW-1185">Reference proteome</keyword>
<dbReference type="AlphaFoldDB" id="A0A4D4J7M1"/>
<dbReference type="OrthoDB" id="5244321at2"/>
<evidence type="ECO:0000256" key="1">
    <source>
        <dbReference type="SAM" id="MobiDB-lite"/>
    </source>
</evidence>
<keyword evidence="2" id="KW-0472">Membrane</keyword>
<feature type="transmembrane region" description="Helical" evidence="2">
    <location>
        <begin position="65"/>
        <end position="91"/>
    </location>
</feature>
<evidence type="ECO:0000256" key="2">
    <source>
        <dbReference type="SAM" id="Phobius"/>
    </source>
</evidence>
<dbReference type="RefSeq" id="WP_137814587.1">
    <property type="nucleotide sequence ID" value="NZ_BJFL01000015.1"/>
</dbReference>
<proteinExistence type="predicted"/>
<dbReference type="InterPro" id="IPR009200">
    <property type="entry name" value="DUF1269_membrane"/>
</dbReference>
<gene>
    <name evidence="3" type="ORF">GTS_31370</name>
</gene>
<sequence>MADLIAIGYDDEATAARAADEARRLARDLIIQPDAIAVIVRDKEGRFHVTTSHHPVGSGAVWGMFWGMLFGLLFFVPFFGLAVGAGLGALMGKIAKSGIDREFQEQVREMVKPGTSALFLMVEKVTPDKAVEALRQYGGTVLKTSLSREGEQQLQDALHGGEAKVPEPTPAPGAETPTRTQRS</sequence>
<comment type="caution">
    <text evidence="3">The sequence shown here is derived from an EMBL/GenBank/DDBJ whole genome shotgun (WGS) entry which is preliminary data.</text>
</comment>
<accession>A0A4D4J7M1</accession>
<keyword evidence="2" id="KW-1133">Transmembrane helix</keyword>
<keyword evidence="2" id="KW-0812">Transmembrane</keyword>
<dbReference type="Proteomes" id="UP000298860">
    <property type="component" value="Unassembled WGS sequence"/>
</dbReference>
<evidence type="ECO:0000313" key="4">
    <source>
        <dbReference type="Proteomes" id="UP000298860"/>
    </source>
</evidence>
<evidence type="ECO:0000313" key="3">
    <source>
        <dbReference type="EMBL" id="GDY31504.1"/>
    </source>
</evidence>
<organism evidence="3 4">
    <name type="scientific">Gandjariella thermophila</name>
    <dbReference type="NCBI Taxonomy" id="1931992"/>
    <lineage>
        <taxon>Bacteria</taxon>
        <taxon>Bacillati</taxon>
        <taxon>Actinomycetota</taxon>
        <taxon>Actinomycetes</taxon>
        <taxon>Pseudonocardiales</taxon>
        <taxon>Pseudonocardiaceae</taxon>
        <taxon>Gandjariella</taxon>
    </lineage>
</organism>
<feature type="region of interest" description="Disordered" evidence="1">
    <location>
        <begin position="147"/>
        <end position="183"/>
    </location>
</feature>
<dbReference type="EMBL" id="BJFL01000015">
    <property type="protein sequence ID" value="GDY31504.1"/>
    <property type="molecule type" value="Genomic_DNA"/>
</dbReference>